<organism evidence="1 2">
    <name type="scientific">Pleurodeles waltl</name>
    <name type="common">Iberian ribbed newt</name>
    <dbReference type="NCBI Taxonomy" id="8319"/>
    <lineage>
        <taxon>Eukaryota</taxon>
        <taxon>Metazoa</taxon>
        <taxon>Chordata</taxon>
        <taxon>Craniata</taxon>
        <taxon>Vertebrata</taxon>
        <taxon>Euteleostomi</taxon>
        <taxon>Amphibia</taxon>
        <taxon>Batrachia</taxon>
        <taxon>Caudata</taxon>
        <taxon>Salamandroidea</taxon>
        <taxon>Salamandridae</taxon>
        <taxon>Pleurodelinae</taxon>
        <taxon>Pleurodeles</taxon>
    </lineage>
</organism>
<evidence type="ECO:0000313" key="1">
    <source>
        <dbReference type="EMBL" id="KAJ1098749.1"/>
    </source>
</evidence>
<gene>
    <name evidence="1" type="ORF">NDU88_003856</name>
</gene>
<dbReference type="Proteomes" id="UP001066276">
    <property type="component" value="Chromosome 10"/>
</dbReference>
<comment type="caution">
    <text evidence="1">The sequence shown here is derived from an EMBL/GenBank/DDBJ whole genome shotgun (WGS) entry which is preliminary data.</text>
</comment>
<name>A0AAV7M868_PLEWA</name>
<proteinExistence type="predicted"/>
<keyword evidence="2" id="KW-1185">Reference proteome</keyword>
<evidence type="ECO:0000313" key="2">
    <source>
        <dbReference type="Proteomes" id="UP001066276"/>
    </source>
</evidence>
<dbReference type="EMBL" id="JANPWB010000014">
    <property type="protein sequence ID" value="KAJ1098749.1"/>
    <property type="molecule type" value="Genomic_DNA"/>
</dbReference>
<feature type="non-terminal residue" evidence="1">
    <location>
        <position position="1"/>
    </location>
</feature>
<dbReference type="AlphaFoldDB" id="A0AAV7M868"/>
<reference evidence="1" key="1">
    <citation type="journal article" date="2022" name="bioRxiv">
        <title>Sequencing and chromosome-scale assembly of the giantPleurodeles waltlgenome.</title>
        <authorList>
            <person name="Brown T."/>
            <person name="Elewa A."/>
            <person name="Iarovenko S."/>
            <person name="Subramanian E."/>
            <person name="Araus A.J."/>
            <person name="Petzold A."/>
            <person name="Susuki M."/>
            <person name="Suzuki K.-i.T."/>
            <person name="Hayashi T."/>
            <person name="Toyoda A."/>
            <person name="Oliveira C."/>
            <person name="Osipova E."/>
            <person name="Leigh N.D."/>
            <person name="Simon A."/>
            <person name="Yun M.H."/>
        </authorList>
    </citation>
    <scope>NUCLEOTIDE SEQUENCE</scope>
    <source>
        <strain evidence="1">20211129_DDA</strain>
        <tissue evidence="1">Liver</tissue>
    </source>
</reference>
<protein>
    <submittedName>
        <fullName evidence="1">Uncharacterized protein</fullName>
    </submittedName>
</protein>
<accession>A0AAV7M868</accession>
<sequence length="87" mass="9814">GKFACTNYVLEPDIHPGGYNKDSIPLEGMVKMRTSLKGRSTVGKIYISKGSDFLGWKHQKELGIKLDPINEEQVLFIDRSGIEKKYV</sequence>
<feature type="non-terminal residue" evidence="1">
    <location>
        <position position="87"/>
    </location>
</feature>